<dbReference type="AlphaFoldDB" id="A0A0E9WE14"/>
<dbReference type="EMBL" id="GBXM01020792">
    <property type="protein sequence ID" value="JAH87785.1"/>
    <property type="molecule type" value="Transcribed_RNA"/>
</dbReference>
<organism evidence="1">
    <name type="scientific">Anguilla anguilla</name>
    <name type="common">European freshwater eel</name>
    <name type="synonym">Muraena anguilla</name>
    <dbReference type="NCBI Taxonomy" id="7936"/>
    <lineage>
        <taxon>Eukaryota</taxon>
        <taxon>Metazoa</taxon>
        <taxon>Chordata</taxon>
        <taxon>Craniata</taxon>
        <taxon>Vertebrata</taxon>
        <taxon>Euteleostomi</taxon>
        <taxon>Actinopterygii</taxon>
        <taxon>Neopterygii</taxon>
        <taxon>Teleostei</taxon>
        <taxon>Anguilliformes</taxon>
        <taxon>Anguillidae</taxon>
        <taxon>Anguilla</taxon>
    </lineage>
</organism>
<reference evidence="1" key="1">
    <citation type="submission" date="2014-11" db="EMBL/GenBank/DDBJ databases">
        <authorList>
            <person name="Amaro Gonzalez C."/>
        </authorList>
    </citation>
    <scope>NUCLEOTIDE SEQUENCE</scope>
</reference>
<protein>
    <submittedName>
        <fullName evidence="1">Uncharacterized protein</fullName>
    </submittedName>
</protein>
<reference evidence="1" key="2">
    <citation type="journal article" date="2015" name="Fish Shellfish Immunol.">
        <title>Early steps in the European eel (Anguilla anguilla)-Vibrio vulnificus interaction in the gills: Role of the RtxA13 toxin.</title>
        <authorList>
            <person name="Callol A."/>
            <person name="Pajuelo D."/>
            <person name="Ebbesson L."/>
            <person name="Teles M."/>
            <person name="MacKenzie S."/>
            <person name="Amaro C."/>
        </authorList>
    </citation>
    <scope>NUCLEOTIDE SEQUENCE</scope>
</reference>
<sequence>MMLGDRTQRCLCPTGAPPADTWVLCSEAGGGL</sequence>
<evidence type="ECO:0000313" key="1">
    <source>
        <dbReference type="EMBL" id="JAH87785.1"/>
    </source>
</evidence>
<proteinExistence type="predicted"/>
<accession>A0A0E9WE14</accession>
<name>A0A0E9WE14_ANGAN</name>